<feature type="compositionally biased region" description="Basic and acidic residues" evidence="2">
    <location>
        <begin position="67"/>
        <end position="81"/>
    </location>
</feature>
<name>A0ABY0H7A5_9PEZI</name>
<dbReference type="EMBL" id="QJNS01000167">
    <property type="protein sequence ID" value="RYO84246.1"/>
    <property type="molecule type" value="Genomic_DNA"/>
</dbReference>
<sequence>MGNAHGKEARTSSRLGPGASLDAGGSSGGAGYQGDLPDRSRRVSRGDLAVLGLSVGGGSSSRQQDVPFEHRETKQEREARKLERERIARAQERERSMREEHVDGGYLVTMGIYTASEDFSKPIVRQLQIERRIAPFWRGLDDFNENWAEHQIIAAARGLEIPQADEVPENLLPQHRTPESPGTSTPNFGHLTVPMGPRTMSASSDIATSSPGTSLPSPTSHGPPRSSSPFKPHKALAAALNLTRNGSNTDIMPREINLPHDPFVNGQPLEVFLYKDGVECPLCLMYYPPYLNRTRCCAQLICSECFVQIKRPDPHYPEHHDQEAGAESAASTDEPTGELIMEPAKCPYCTQTEFGVTYEPPPFRRGLTYASNASGLGSMSTAMSSSSSLNSNLSPLSSTPPPYSNHRRAQSLAANAPGVITTDRIRPEWTTKLAAARAQQRRRAAAADALHHAAFMMGNTESRTIFGRPSRFSRRSTRDARGAESPSTSTNSPSHYDGNGDPPEGAEPGPRGSSGRAVLGRERFDVASLESMMMAEAIRLSIADEEERRKKAEKEARKEAKKREKEERKAAKKNKGDVYGGQGGSGASASSLSLGLVGRRRDNSAASNLRMEAGVTTTSTSASQSSRPSGRVTAVAAGPESPHVSNDGDKGKAVERTDAPPNTRGPSPAVIPSPTSHSRGSSHLRQMSNASSISSSVSDSDACQQLGEAAEEPSSTPPSLGGHATEDENASSSEPVCNFRSLAEMVGVPIDGEPPSPDGDDRRKASGAGDAEGMYVEHAEGGTVRPAEDSEIETKKSPSPGRNMPSVTGTHERNGSLPPPQLIVTPDTPDPDGSKQLGHIANTPEQPHQVTQ</sequence>
<dbReference type="CDD" id="cd24139">
    <property type="entry name" value="SIP5-like"/>
    <property type="match status" value="1"/>
</dbReference>
<feature type="region of interest" description="Disordered" evidence="2">
    <location>
        <begin position="380"/>
        <end position="408"/>
    </location>
</feature>
<dbReference type="PANTHER" id="PTHR31315">
    <property type="entry name" value="PROTEIN SIP5"/>
    <property type="match status" value="1"/>
</dbReference>
<feature type="region of interest" description="Disordered" evidence="2">
    <location>
        <begin position="466"/>
        <end position="518"/>
    </location>
</feature>
<reference evidence="3 4" key="1">
    <citation type="submission" date="2018-06" db="EMBL/GenBank/DDBJ databases">
        <title>Complete Genomes of Monosporascus.</title>
        <authorList>
            <person name="Robinson A.J."/>
            <person name="Natvig D.O."/>
        </authorList>
    </citation>
    <scope>NUCLEOTIDE SEQUENCE [LARGE SCALE GENOMIC DNA]</scope>
    <source>
        <strain evidence="3 4">CBS 609.92</strain>
    </source>
</reference>
<feature type="region of interest" description="Disordered" evidence="2">
    <location>
        <begin position="546"/>
        <end position="852"/>
    </location>
</feature>
<feature type="compositionally biased region" description="Low complexity" evidence="2">
    <location>
        <begin position="587"/>
        <end position="597"/>
    </location>
</feature>
<feature type="region of interest" description="Disordered" evidence="2">
    <location>
        <begin position="316"/>
        <end position="336"/>
    </location>
</feature>
<feature type="compositionally biased region" description="Polar residues" evidence="2">
    <location>
        <begin position="843"/>
        <end position="852"/>
    </location>
</feature>
<gene>
    <name evidence="3" type="ORF">DL762_005753</name>
</gene>
<dbReference type="Proteomes" id="UP000294003">
    <property type="component" value="Unassembled WGS sequence"/>
</dbReference>
<keyword evidence="4" id="KW-1185">Reference proteome</keyword>
<dbReference type="InterPro" id="IPR039301">
    <property type="entry name" value="Sip5/DA2"/>
</dbReference>
<feature type="compositionally biased region" description="Basic and acidic residues" evidence="2">
    <location>
        <begin position="646"/>
        <end position="658"/>
    </location>
</feature>
<organism evidence="3 4">
    <name type="scientific">Monosporascus cannonballus</name>
    <dbReference type="NCBI Taxonomy" id="155416"/>
    <lineage>
        <taxon>Eukaryota</taxon>
        <taxon>Fungi</taxon>
        <taxon>Dikarya</taxon>
        <taxon>Ascomycota</taxon>
        <taxon>Pezizomycotina</taxon>
        <taxon>Sordariomycetes</taxon>
        <taxon>Xylariomycetidae</taxon>
        <taxon>Xylariales</taxon>
        <taxon>Xylariales incertae sedis</taxon>
        <taxon>Monosporascus</taxon>
    </lineage>
</organism>
<evidence type="ECO:0000256" key="2">
    <source>
        <dbReference type="SAM" id="MobiDB-lite"/>
    </source>
</evidence>
<evidence type="ECO:0008006" key="5">
    <source>
        <dbReference type="Google" id="ProtNLM"/>
    </source>
</evidence>
<feature type="compositionally biased region" description="Low complexity" evidence="2">
    <location>
        <begin position="616"/>
        <end position="629"/>
    </location>
</feature>
<feature type="compositionally biased region" description="Polar residues" evidence="2">
    <location>
        <begin position="485"/>
        <end position="494"/>
    </location>
</feature>
<dbReference type="PANTHER" id="PTHR31315:SF1">
    <property type="entry name" value="PROTEIN SIP5"/>
    <property type="match status" value="1"/>
</dbReference>
<feature type="compositionally biased region" description="Low complexity" evidence="2">
    <location>
        <begin position="208"/>
        <end position="224"/>
    </location>
</feature>
<feature type="compositionally biased region" description="Low complexity" evidence="2">
    <location>
        <begin position="15"/>
        <end position="24"/>
    </location>
</feature>
<feature type="region of interest" description="Disordered" evidence="2">
    <location>
        <begin position="196"/>
        <end position="231"/>
    </location>
</feature>
<feature type="compositionally biased region" description="Basic and acidic residues" evidence="2">
    <location>
        <begin position="775"/>
        <end position="796"/>
    </location>
</feature>
<feature type="compositionally biased region" description="Basic and acidic residues" evidence="2">
    <location>
        <begin position="546"/>
        <end position="569"/>
    </location>
</feature>
<feature type="compositionally biased region" description="Basic and acidic residues" evidence="2">
    <location>
        <begin position="36"/>
        <end position="45"/>
    </location>
</feature>
<evidence type="ECO:0000256" key="1">
    <source>
        <dbReference type="ARBA" id="ARBA00010402"/>
    </source>
</evidence>
<comment type="caution">
    <text evidence="3">The sequence shown here is derived from an EMBL/GenBank/DDBJ whole genome shotgun (WGS) entry which is preliminary data.</text>
</comment>
<evidence type="ECO:0000313" key="3">
    <source>
        <dbReference type="EMBL" id="RYO84246.1"/>
    </source>
</evidence>
<accession>A0ABY0H7A5</accession>
<feature type="compositionally biased region" description="Polar residues" evidence="2">
    <location>
        <begin position="673"/>
        <end position="687"/>
    </location>
</feature>
<feature type="compositionally biased region" description="Low complexity" evidence="2">
    <location>
        <begin position="688"/>
        <end position="700"/>
    </location>
</feature>
<feature type="region of interest" description="Disordered" evidence="2">
    <location>
        <begin position="1"/>
        <end position="81"/>
    </location>
</feature>
<comment type="similarity">
    <text evidence="1">Belongs to the SIP5 family.</text>
</comment>
<feature type="compositionally biased region" description="Low complexity" evidence="2">
    <location>
        <begin position="380"/>
        <end position="397"/>
    </location>
</feature>
<proteinExistence type="inferred from homology"/>
<feature type="compositionally biased region" description="Basic and acidic residues" evidence="2">
    <location>
        <begin position="1"/>
        <end position="11"/>
    </location>
</feature>
<evidence type="ECO:0000313" key="4">
    <source>
        <dbReference type="Proteomes" id="UP000294003"/>
    </source>
</evidence>
<protein>
    <recommendedName>
        <fullName evidence="5">C2H2-type domain-containing protein</fullName>
    </recommendedName>
</protein>